<feature type="compositionally biased region" description="Basic residues" evidence="2">
    <location>
        <begin position="269"/>
        <end position="293"/>
    </location>
</feature>
<evidence type="ECO:0000259" key="3">
    <source>
        <dbReference type="SMART" id="SM00385"/>
    </source>
</evidence>
<evidence type="ECO:0000313" key="5">
    <source>
        <dbReference type="Proteomes" id="UP000014500"/>
    </source>
</evidence>
<proteinExistence type="predicted"/>
<evidence type="ECO:0000256" key="1">
    <source>
        <dbReference type="ARBA" id="ARBA00023127"/>
    </source>
</evidence>
<dbReference type="EnsemblMetazoa" id="SMAR005133-RA">
    <property type="protein sequence ID" value="SMAR005133-PA"/>
    <property type="gene ID" value="SMAR005133"/>
</dbReference>
<dbReference type="Proteomes" id="UP000014500">
    <property type="component" value="Unassembled WGS sequence"/>
</dbReference>
<dbReference type="PhylomeDB" id="T1IVD6"/>
<evidence type="ECO:0000313" key="4">
    <source>
        <dbReference type="EnsemblMetazoa" id="SMAR005133-PA"/>
    </source>
</evidence>
<dbReference type="FunFam" id="1.10.472.10:FF:000031">
    <property type="entry name" value="cyclin-L1-1-like isoform X1"/>
    <property type="match status" value="1"/>
</dbReference>
<accession>T1IVD6</accession>
<protein>
    <recommendedName>
        <fullName evidence="3">Cyclin-like domain-containing protein</fullName>
    </recommendedName>
</protein>
<dbReference type="PANTHER" id="PTHR10026">
    <property type="entry name" value="CYCLIN"/>
    <property type="match status" value="1"/>
</dbReference>
<dbReference type="Gene3D" id="1.10.472.10">
    <property type="entry name" value="Cyclin-like"/>
    <property type="match status" value="1"/>
</dbReference>
<dbReference type="InterPro" id="IPR036915">
    <property type="entry name" value="Cyclin-like_sf"/>
</dbReference>
<dbReference type="InterPro" id="IPR043198">
    <property type="entry name" value="Cyclin/Ssn8"/>
</dbReference>
<name>T1IVD6_STRMM</name>
<dbReference type="STRING" id="126957.T1IVD6"/>
<feature type="region of interest" description="Disordered" evidence="2">
    <location>
        <begin position="107"/>
        <end position="325"/>
    </location>
</feature>
<dbReference type="SMART" id="SM00385">
    <property type="entry name" value="CYCLIN"/>
    <property type="match status" value="1"/>
</dbReference>
<feature type="compositionally biased region" description="Basic residues" evidence="2">
    <location>
        <begin position="211"/>
        <end position="221"/>
    </location>
</feature>
<dbReference type="EMBL" id="JH431581">
    <property type="status" value="NOT_ANNOTATED_CDS"/>
    <property type="molecule type" value="Genomic_DNA"/>
</dbReference>
<dbReference type="SUPFAM" id="SSF47954">
    <property type="entry name" value="Cyclin-like"/>
    <property type="match status" value="1"/>
</dbReference>
<dbReference type="OMA" id="ERQNGAK"/>
<evidence type="ECO:0000256" key="2">
    <source>
        <dbReference type="SAM" id="MobiDB-lite"/>
    </source>
</evidence>
<dbReference type="HOGENOM" id="CLU_832315_0_0_1"/>
<feature type="compositionally biased region" description="Polar residues" evidence="2">
    <location>
        <begin position="117"/>
        <end position="135"/>
    </location>
</feature>
<sequence length="325" mass="38106">MTYLQVLNNETNLQLSQSAWNYMNDSLRTDIFLRYQPEAVACACIYLSARQLKLALPNRPAWYLLFGVTEQEIDIISYTILKWCMRRKADDEALEKVVEDIRKTQSEAKMKAKGILENNTPQGTGFSPSSRQNTPKQDKTPVDGKKERSKDDDKVDHSPRNRETNHVKKRSRTPDSNKSGRTRSSRSNSTSVSPKRKARTPPRSYKDTRKSRSRSRSRSRSPMHEHTNSKDMKRTSNSSHKRRRSRSPSRSYSRSPHGRHATSTGSGSKKSHHRHHHHHHHHKESRSRFKSRSRSRDRNHRDRSRSRSRSYDKYKQYNRQLAMGW</sequence>
<feature type="compositionally biased region" description="Basic and acidic residues" evidence="2">
    <location>
        <begin position="136"/>
        <end position="166"/>
    </location>
</feature>
<feature type="compositionally biased region" description="Basic and acidic residues" evidence="2">
    <location>
        <begin position="222"/>
        <end position="234"/>
    </location>
</feature>
<dbReference type="InterPro" id="IPR013763">
    <property type="entry name" value="Cyclin-like_dom"/>
</dbReference>
<dbReference type="eggNOG" id="KOG0835">
    <property type="taxonomic scope" value="Eukaryota"/>
</dbReference>
<organism evidence="4 5">
    <name type="scientific">Strigamia maritima</name>
    <name type="common">European centipede</name>
    <name type="synonym">Geophilus maritimus</name>
    <dbReference type="NCBI Taxonomy" id="126957"/>
    <lineage>
        <taxon>Eukaryota</taxon>
        <taxon>Metazoa</taxon>
        <taxon>Ecdysozoa</taxon>
        <taxon>Arthropoda</taxon>
        <taxon>Myriapoda</taxon>
        <taxon>Chilopoda</taxon>
        <taxon>Pleurostigmophora</taxon>
        <taxon>Geophilomorpha</taxon>
        <taxon>Linotaeniidae</taxon>
        <taxon>Strigamia</taxon>
    </lineage>
</organism>
<dbReference type="AlphaFoldDB" id="T1IVD6"/>
<feature type="domain" description="Cyclin-like" evidence="3">
    <location>
        <begin position="2"/>
        <end position="82"/>
    </location>
</feature>
<dbReference type="GO" id="GO:0006357">
    <property type="term" value="P:regulation of transcription by RNA polymerase II"/>
    <property type="evidence" value="ECO:0007669"/>
    <property type="project" value="InterPro"/>
</dbReference>
<dbReference type="GO" id="GO:0016538">
    <property type="term" value="F:cyclin-dependent protein serine/threonine kinase regulator activity"/>
    <property type="evidence" value="ECO:0007669"/>
    <property type="project" value="InterPro"/>
</dbReference>
<reference evidence="4" key="2">
    <citation type="submission" date="2015-02" db="UniProtKB">
        <authorList>
            <consortium name="EnsemblMetazoa"/>
        </authorList>
    </citation>
    <scope>IDENTIFICATION</scope>
</reference>
<dbReference type="PIRSF" id="PIRSF036580">
    <property type="entry name" value="Cyclin_L"/>
    <property type="match status" value="1"/>
</dbReference>
<keyword evidence="5" id="KW-1185">Reference proteome</keyword>
<reference evidence="5" key="1">
    <citation type="submission" date="2011-05" db="EMBL/GenBank/DDBJ databases">
        <authorList>
            <person name="Richards S.R."/>
            <person name="Qu J."/>
            <person name="Jiang H."/>
            <person name="Jhangiani S.N."/>
            <person name="Agravi P."/>
            <person name="Goodspeed R."/>
            <person name="Gross S."/>
            <person name="Mandapat C."/>
            <person name="Jackson L."/>
            <person name="Mathew T."/>
            <person name="Pu L."/>
            <person name="Thornton R."/>
            <person name="Saada N."/>
            <person name="Wilczek-Boney K.B."/>
            <person name="Lee S."/>
            <person name="Kovar C."/>
            <person name="Wu Y."/>
            <person name="Scherer S.E."/>
            <person name="Worley K.C."/>
            <person name="Muzny D.M."/>
            <person name="Gibbs R."/>
        </authorList>
    </citation>
    <scope>NUCLEOTIDE SEQUENCE</scope>
    <source>
        <strain evidence="5">Brora</strain>
    </source>
</reference>
<keyword evidence="1" id="KW-0195">Cyclin</keyword>